<proteinExistence type="predicted"/>
<name>A0A318RMG1_WILLI</name>
<organism evidence="1 2">
    <name type="scientific">Williamsia limnetica</name>
    <dbReference type="NCBI Taxonomy" id="882452"/>
    <lineage>
        <taxon>Bacteria</taxon>
        <taxon>Bacillati</taxon>
        <taxon>Actinomycetota</taxon>
        <taxon>Actinomycetes</taxon>
        <taxon>Mycobacteriales</taxon>
        <taxon>Nocardiaceae</taxon>
        <taxon>Williamsia</taxon>
    </lineage>
</organism>
<keyword evidence="2" id="KW-1185">Reference proteome</keyword>
<evidence type="ECO:0000313" key="1">
    <source>
        <dbReference type="EMBL" id="PYE18507.1"/>
    </source>
</evidence>
<dbReference type="OrthoDB" id="4483486at2"/>
<protein>
    <submittedName>
        <fullName evidence="1">Polyketide cyclase/dehydrase/lipid transport protein</fullName>
    </submittedName>
</protein>
<dbReference type="Pfam" id="PF10604">
    <property type="entry name" value="Polyketide_cyc2"/>
    <property type="match status" value="1"/>
</dbReference>
<dbReference type="Proteomes" id="UP000247591">
    <property type="component" value="Unassembled WGS sequence"/>
</dbReference>
<reference evidence="1 2" key="1">
    <citation type="submission" date="2018-06" db="EMBL/GenBank/DDBJ databases">
        <title>Genomic Encyclopedia of Type Strains, Phase IV (KMG-IV): sequencing the most valuable type-strain genomes for metagenomic binning, comparative biology and taxonomic classification.</title>
        <authorList>
            <person name="Goeker M."/>
        </authorList>
    </citation>
    <scope>NUCLEOTIDE SEQUENCE [LARGE SCALE GENOMIC DNA]</scope>
    <source>
        <strain evidence="1 2">DSM 45521</strain>
    </source>
</reference>
<dbReference type="RefSeq" id="WP_110468936.1">
    <property type="nucleotide sequence ID" value="NZ_QJSP01000004.1"/>
</dbReference>
<evidence type="ECO:0000313" key="2">
    <source>
        <dbReference type="Proteomes" id="UP000247591"/>
    </source>
</evidence>
<dbReference type="AlphaFoldDB" id="A0A318RMG1"/>
<dbReference type="InterPro" id="IPR019587">
    <property type="entry name" value="Polyketide_cyclase/dehydratase"/>
</dbReference>
<gene>
    <name evidence="1" type="ORF">DFR67_10486</name>
</gene>
<dbReference type="SUPFAM" id="SSF55961">
    <property type="entry name" value="Bet v1-like"/>
    <property type="match status" value="1"/>
</dbReference>
<sequence>MIGVTHETSATPAQVWSVLSNGWLYSSWVVGASRIRAVDSNWPQVGSKIHHSVGVWPLLLNDETVSLQSSAGHLELSAHGWPVGTARVRLHVEKSDNGSLLTMDEFAETPPFAWVPTNAQRVATSPRLRECLTRLAFLAENGAASS</sequence>
<comment type="caution">
    <text evidence="1">The sequence shown here is derived from an EMBL/GenBank/DDBJ whole genome shotgun (WGS) entry which is preliminary data.</text>
</comment>
<dbReference type="CDD" id="cd07812">
    <property type="entry name" value="SRPBCC"/>
    <property type="match status" value="1"/>
</dbReference>
<accession>A0A318RMG1</accession>
<dbReference type="EMBL" id="QJSP01000004">
    <property type="protein sequence ID" value="PYE18507.1"/>
    <property type="molecule type" value="Genomic_DNA"/>
</dbReference>